<dbReference type="InterPro" id="IPR055945">
    <property type="entry name" value="DUF7523"/>
</dbReference>
<dbReference type="OrthoDB" id="213717at2157"/>
<keyword evidence="2" id="KW-1185">Reference proteome</keyword>
<name>A0A1I6QXF4_9EURY</name>
<organism evidence="1 2">
    <name type="scientific">Halostagnicola kamekurae</name>
    <dbReference type="NCBI Taxonomy" id="619731"/>
    <lineage>
        <taxon>Archaea</taxon>
        <taxon>Methanobacteriati</taxon>
        <taxon>Methanobacteriota</taxon>
        <taxon>Stenosarchaea group</taxon>
        <taxon>Halobacteria</taxon>
        <taxon>Halobacteriales</taxon>
        <taxon>Natrialbaceae</taxon>
        <taxon>Halostagnicola</taxon>
    </lineage>
</organism>
<dbReference type="EMBL" id="FOZS01000001">
    <property type="protein sequence ID" value="SFS57166.1"/>
    <property type="molecule type" value="Genomic_DNA"/>
</dbReference>
<evidence type="ECO:0000313" key="2">
    <source>
        <dbReference type="Proteomes" id="UP000199199"/>
    </source>
</evidence>
<proteinExistence type="predicted"/>
<sequence length="169" mass="17221">MSLASETRRAAENHPFLITALRADVVNYTAAARFLDVDGETDAVATALRRYAEELPEYESSAGDVRVTMTSGIGPLEDPADAESDGGDRTLAVGGSAFGPGGEGYTAIVASGAIDASSLSCGLAALDLAGIDVAGAGFDGEDLLIVVERLDGANAVRAIERVLESGSNE</sequence>
<gene>
    <name evidence="1" type="ORF">SAMN04488556_1682</name>
</gene>
<dbReference type="AlphaFoldDB" id="A0A1I6QXF4"/>
<reference evidence="2" key="1">
    <citation type="submission" date="2016-10" db="EMBL/GenBank/DDBJ databases">
        <authorList>
            <person name="Varghese N."/>
            <person name="Submissions S."/>
        </authorList>
    </citation>
    <scope>NUCLEOTIDE SEQUENCE [LARGE SCALE GENOMIC DNA]</scope>
    <source>
        <strain evidence="2">DSM 22427</strain>
    </source>
</reference>
<dbReference type="Proteomes" id="UP000199199">
    <property type="component" value="Unassembled WGS sequence"/>
</dbReference>
<protein>
    <submittedName>
        <fullName evidence="1">Uncharacterized protein</fullName>
    </submittedName>
</protein>
<dbReference type="Pfam" id="PF24367">
    <property type="entry name" value="DUF7523"/>
    <property type="match status" value="1"/>
</dbReference>
<dbReference type="RefSeq" id="WP_092903686.1">
    <property type="nucleotide sequence ID" value="NZ_FOZS01000001.1"/>
</dbReference>
<accession>A0A1I6QXF4</accession>
<evidence type="ECO:0000313" key="1">
    <source>
        <dbReference type="EMBL" id="SFS57166.1"/>
    </source>
</evidence>